<dbReference type="Gene3D" id="3.40.630.30">
    <property type="match status" value="1"/>
</dbReference>
<organism evidence="4 5">
    <name type="scientific">Rhizobium bangladeshense</name>
    <dbReference type="NCBI Taxonomy" id="1138189"/>
    <lineage>
        <taxon>Bacteria</taxon>
        <taxon>Pseudomonadati</taxon>
        <taxon>Pseudomonadota</taxon>
        <taxon>Alphaproteobacteria</taxon>
        <taxon>Hyphomicrobiales</taxon>
        <taxon>Rhizobiaceae</taxon>
        <taxon>Rhizobium/Agrobacterium group</taxon>
        <taxon>Rhizobium</taxon>
    </lineage>
</organism>
<reference evidence="4 5" key="1">
    <citation type="submission" date="2020-06" db="EMBL/GenBank/DDBJ databases">
        <title>Global-level population genomics: horizontal gene transfer, symbiosis and evolution in Rhizobia.</title>
        <authorList>
            <person name="Gai Y."/>
        </authorList>
    </citation>
    <scope>NUCLEOTIDE SEQUENCE [LARGE SCALE GENOMIC DNA]</scope>
    <source>
        <strain evidence="4 5">PLR6_1b</strain>
    </source>
</reference>
<evidence type="ECO:0000256" key="1">
    <source>
        <dbReference type="ARBA" id="ARBA00022679"/>
    </source>
</evidence>
<evidence type="ECO:0000313" key="4">
    <source>
        <dbReference type="EMBL" id="MBY3590026.1"/>
    </source>
</evidence>
<accession>A0ABS7LEY3</accession>
<dbReference type="InterPro" id="IPR000182">
    <property type="entry name" value="GNAT_dom"/>
</dbReference>
<proteinExistence type="predicted"/>
<dbReference type="SUPFAM" id="SSF55729">
    <property type="entry name" value="Acyl-CoA N-acyltransferases (Nat)"/>
    <property type="match status" value="1"/>
</dbReference>
<protein>
    <submittedName>
        <fullName evidence="4">GNAT family N-acetyltransferase</fullName>
    </submittedName>
</protein>
<gene>
    <name evidence="4" type="ORF">HJA87_09045</name>
</gene>
<dbReference type="GeneID" id="66144329"/>
<keyword evidence="2" id="KW-0012">Acyltransferase</keyword>
<dbReference type="Pfam" id="PF00583">
    <property type="entry name" value="Acetyltransf_1"/>
    <property type="match status" value="1"/>
</dbReference>
<evidence type="ECO:0000259" key="3">
    <source>
        <dbReference type="PROSITE" id="PS51186"/>
    </source>
</evidence>
<comment type="caution">
    <text evidence="4">The sequence shown here is derived from an EMBL/GenBank/DDBJ whole genome shotgun (WGS) entry which is preliminary data.</text>
</comment>
<keyword evidence="1" id="KW-0808">Transferase</keyword>
<dbReference type="EMBL" id="JABTXI010000003">
    <property type="protein sequence ID" value="MBY3590026.1"/>
    <property type="molecule type" value="Genomic_DNA"/>
</dbReference>
<evidence type="ECO:0000256" key="2">
    <source>
        <dbReference type="ARBA" id="ARBA00023315"/>
    </source>
</evidence>
<dbReference type="InterPro" id="IPR016181">
    <property type="entry name" value="Acyl_CoA_acyltransferase"/>
</dbReference>
<sequence length="157" mass="17100">MTITRLDRSFTRWDELLALILTAFAPMNGRIDPPSSALRLTAAALAAKAEAEIGHVAIDNGKLTGCLFLRPEADCLYVGKLAVLPQAQGKGLGRRLLEIAEETAAELGLAALRLETRIELVDNHAVFAAWGFSRTAEKAHPGFTRTTFIEMRKSLAR</sequence>
<dbReference type="PANTHER" id="PTHR43877:SF2">
    <property type="entry name" value="AMINOALKYLPHOSPHONATE N-ACETYLTRANSFERASE-RELATED"/>
    <property type="match status" value="1"/>
</dbReference>
<dbReference type="InterPro" id="IPR050832">
    <property type="entry name" value="Bact_Acetyltransf"/>
</dbReference>
<keyword evidence="5" id="KW-1185">Reference proteome</keyword>
<evidence type="ECO:0000313" key="5">
    <source>
        <dbReference type="Proteomes" id="UP000720124"/>
    </source>
</evidence>
<dbReference type="RefSeq" id="WP_064707564.1">
    <property type="nucleotide sequence ID" value="NZ_CP071612.1"/>
</dbReference>
<dbReference type="PROSITE" id="PS51186">
    <property type="entry name" value="GNAT"/>
    <property type="match status" value="1"/>
</dbReference>
<dbReference type="PANTHER" id="PTHR43877">
    <property type="entry name" value="AMINOALKYLPHOSPHONATE N-ACETYLTRANSFERASE-RELATED-RELATED"/>
    <property type="match status" value="1"/>
</dbReference>
<dbReference type="CDD" id="cd04301">
    <property type="entry name" value="NAT_SF"/>
    <property type="match status" value="1"/>
</dbReference>
<name>A0ABS7LEY3_9HYPH</name>
<dbReference type="Proteomes" id="UP000720124">
    <property type="component" value="Unassembled WGS sequence"/>
</dbReference>
<feature type="domain" description="N-acetyltransferase" evidence="3">
    <location>
        <begin position="1"/>
        <end position="156"/>
    </location>
</feature>